<evidence type="ECO:0000256" key="1">
    <source>
        <dbReference type="SAM" id="MobiDB-lite"/>
    </source>
</evidence>
<dbReference type="InParanoid" id="A0A059AC62"/>
<protein>
    <submittedName>
        <fullName evidence="2">Uncharacterized protein</fullName>
    </submittedName>
</protein>
<proteinExistence type="predicted"/>
<sequence length="71" mass="7729">MKRRLSPSQMSESSCELPEASQHTPTIAHLVKPTTKAAFTLSLRAPFSGGVQIAGEILFILVFSFDLCSTF</sequence>
<gene>
    <name evidence="2" type="ORF">EUGRSUZ_J00950</name>
</gene>
<accession>A0A059AC62</accession>
<name>A0A059AC62_EUCGR</name>
<feature type="region of interest" description="Disordered" evidence="1">
    <location>
        <begin position="1"/>
        <end position="21"/>
    </location>
</feature>
<organism evidence="2">
    <name type="scientific">Eucalyptus grandis</name>
    <name type="common">Flooded gum</name>
    <dbReference type="NCBI Taxonomy" id="71139"/>
    <lineage>
        <taxon>Eukaryota</taxon>
        <taxon>Viridiplantae</taxon>
        <taxon>Streptophyta</taxon>
        <taxon>Embryophyta</taxon>
        <taxon>Tracheophyta</taxon>
        <taxon>Spermatophyta</taxon>
        <taxon>Magnoliopsida</taxon>
        <taxon>eudicotyledons</taxon>
        <taxon>Gunneridae</taxon>
        <taxon>Pentapetalae</taxon>
        <taxon>rosids</taxon>
        <taxon>malvids</taxon>
        <taxon>Myrtales</taxon>
        <taxon>Myrtaceae</taxon>
        <taxon>Myrtoideae</taxon>
        <taxon>Eucalypteae</taxon>
        <taxon>Eucalyptus</taxon>
    </lineage>
</organism>
<dbReference type="AlphaFoldDB" id="A0A059AC62"/>
<dbReference type="Gramene" id="KCW51413">
    <property type="protein sequence ID" value="KCW51413"/>
    <property type="gene ID" value="EUGRSUZ_J00950"/>
</dbReference>
<dbReference type="EMBL" id="KK198762">
    <property type="protein sequence ID" value="KCW51413.1"/>
    <property type="molecule type" value="Genomic_DNA"/>
</dbReference>
<reference evidence="2" key="1">
    <citation type="submission" date="2013-07" db="EMBL/GenBank/DDBJ databases">
        <title>The genome of Eucalyptus grandis.</title>
        <authorList>
            <person name="Schmutz J."/>
            <person name="Hayes R."/>
            <person name="Myburg A."/>
            <person name="Tuskan G."/>
            <person name="Grattapaglia D."/>
            <person name="Rokhsar D.S."/>
        </authorList>
    </citation>
    <scope>NUCLEOTIDE SEQUENCE</scope>
    <source>
        <tissue evidence="2">Leaf extractions</tissue>
    </source>
</reference>
<evidence type="ECO:0000313" key="2">
    <source>
        <dbReference type="EMBL" id="KCW51413.1"/>
    </source>
</evidence>
<feature type="compositionally biased region" description="Polar residues" evidence="1">
    <location>
        <begin position="1"/>
        <end position="14"/>
    </location>
</feature>